<dbReference type="AlphaFoldDB" id="A0AAN7BK63"/>
<proteinExistence type="predicted"/>
<reference evidence="2" key="2">
    <citation type="submission" date="2023-05" db="EMBL/GenBank/DDBJ databases">
        <authorList>
            <consortium name="Lawrence Berkeley National Laboratory"/>
            <person name="Steindorff A."/>
            <person name="Hensen N."/>
            <person name="Bonometti L."/>
            <person name="Westerberg I."/>
            <person name="Brannstrom I.O."/>
            <person name="Guillou S."/>
            <person name="Cros-Aarteil S."/>
            <person name="Calhoun S."/>
            <person name="Haridas S."/>
            <person name="Kuo A."/>
            <person name="Mondo S."/>
            <person name="Pangilinan J."/>
            <person name="Riley R."/>
            <person name="Labutti K."/>
            <person name="Andreopoulos B."/>
            <person name="Lipzen A."/>
            <person name="Chen C."/>
            <person name="Yanf M."/>
            <person name="Daum C."/>
            <person name="Ng V."/>
            <person name="Clum A."/>
            <person name="Ohm R."/>
            <person name="Martin F."/>
            <person name="Silar P."/>
            <person name="Natvig D."/>
            <person name="Lalanne C."/>
            <person name="Gautier V."/>
            <person name="Ament-Velasquez S.L."/>
            <person name="Kruys A."/>
            <person name="Hutchinson M.I."/>
            <person name="Powell A.J."/>
            <person name="Barry K."/>
            <person name="Miller A.N."/>
            <person name="Grigoriev I.V."/>
            <person name="Debuchy R."/>
            <person name="Gladieux P."/>
            <person name="Thoren M.H."/>
            <person name="Johannesson H."/>
        </authorList>
    </citation>
    <scope>NUCLEOTIDE SEQUENCE</scope>
    <source>
        <strain evidence="2">CBS 990.96</strain>
    </source>
</reference>
<comment type="caution">
    <text evidence="2">The sequence shown here is derived from an EMBL/GenBank/DDBJ whole genome shotgun (WGS) entry which is preliminary data.</text>
</comment>
<evidence type="ECO:0000313" key="2">
    <source>
        <dbReference type="EMBL" id="KAK4225081.1"/>
    </source>
</evidence>
<organism evidence="2 3">
    <name type="scientific">Podospora fimiseda</name>
    <dbReference type="NCBI Taxonomy" id="252190"/>
    <lineage>
        <taxon>Eukaryota</taxon>
        <taxon>Fungi</taxon>
        <taxon>Dikarya</taxon>
        <taxon>Ascomycota</taxon>
        <taxon>Pezizomycotina</taxon>
        <taxon>Sordariomycetes</taxon>
        <taxon>Sordariomycetidae</taxon>
        <taxon>Sordariales</taxon>
        <taxon>Podosporaceae</taxon>
        <taxon>Podospora</taxon>
    </lineage>
</organism>
<feature type="region of interest" description="Disordered" evidence="1">
    <location>
        <begin position="181"/>
        <end position="222"/>
    </location>
</feature>
<dbReference type="EMBL" id="MU865376">
    <property type="protein sequence ID" value="KAK4225081.1"/>
    <property type="molecule type" value="Genomic_DNA"/>
</dbReference>
<dbReference type="Proteomes" id="UP001301958">
    <property type="component" value="Unassembled WGS sequence"/>
</dbReference>
<reference evidence="2" key="1">
    <citation type="journal article" date="2023" name="Mol. Phylogenet. Evol.">
        <title>Genome-scale phylogeny and comparative genomics of the fungal order Sordariales.</title>
        <authorList>
            <person name="Hensen N."/>
            <person name="Bonometti L."/>
            <person name="Westerberg I."/>
            <person name="Brannstrom I.O."/>
            <person name="Guillou S."/>
            <person name="Cros-Aarteil S."/>
            <person name="Calhoun S."/>
            <person name="Haridas S."/>
            <person name="Kuo A."/>
            <person name="Mondo S."/>
            <person name="Pangilinan J."/>
            <person name="Riley R."/>
            <person name="LaButti K."/>
            <person name="Andreopoulos B."/>
            <person name="Lipzen A."/>
            <person name="Chen C."/>
            <person name="Yan M."/>
            <person name="Daum C."/>
            <person name="Ng V."/>
            <person name="Clum A."/>
            <person name="Steindorff A."/>
            <person name="Ohm R.A."/>
            <person name="Martin F."/>
            <person name="Silar P."/>
            <person name="Natvig D.O."/>
            <person name="Lalanne C."/>
            <person name="Gautier V."/>
            <person name="Ament-Velasquez S.L."/>
            <person name="Kruys A."/>
            <person name="Hutchinson M.I."/>
            <person name="Powell A.J."/>
            <person name="Barry K."/>
            <person name="Miller A.N."/>
            <person name="Grigoriev I.V."/>
            <person name="Debuchy R."/>
            <person name="Gladieux P."/>
            <person name="Hiltunen Thoren M."/>
            <person name="Johannesson H."/>
        </authorList>
    </citation>
    <scope>NUCLEOTIDE SEQUENCE</scope>
    <source>
        <strain evidence="2">CBS 990.96</strain>
    </source>
</reference>
<protein>
    <submittedName>
        <fullName evidence="2">Uncharacterized protein</fullName>
    </submittedName>
</protein>
<evidence type="ECO:0000256" key="1">
    <source>
        <dbReference type="SAM" id="MobiDB-lite"/>
    </source>
</evidence>
<evidence type="ECO:0000313" key="3">
    <source>
        <dbReference type="Proteomes" id="UP001301958"/>
    </source>
</evidence>
<feature type="compositionally biased region" description="Acidic residues" evidence="1">
    <location>
        <begin position="183"/>
        <end position="210"/>
    </location>
</feature>
<gene>
    <name evidence="2" type="ORF">QBC38DRAFT_483991</name>
</gene>
<name>A0AAN7BK63_9PEZI</name>
<accession>A0AAN7BK63</accession>
<keyword evidence="3" id="KW-1185">Reference proteome</keyword>
<sequence length="331" mass="38028">MADLRFLRLRLVDNSWSQPQLKFAKLSKIRITLGHLKQESLRGIVDTTTALTHFEYYGTYYIEAFKVLNCLSSVAATLEVLGISGDAGIRAWGQQQQQQQQQDADDDVEEDIDEDDIVWRFPNLHSLAIHYRHFNQQFSLDCSVVLNLIQGLPKLRNLVIIASNIPSRDETDRRLWEANMIQENDDEEDDDNNDDDSDGDDDKESVESEEPERPVLDDDDPRQYYHHLVNRKPVGALCEDLKRFINAAATPEFLWDEQFHTIKNITILTGRDYMISNGMEDTTAGIEEFTAELQECLETYIRLLKSRTGIKITIAKGFDDGGAPKEGWERK</sequence>